<protein>
    <recommendedName>
        <fullName evidence="4">Large ribosomal subunit protein uL24m</fullName>
    </recommendedName>
    <alternativeName>
        <fullName evidence="5">39S ribosomal protein L24, mitochondrial</fullName>
    </alternativeName>
</protein>
<evidence type="ECO:0000256" key="3">
    <source>
        <dbReference type="ARBA" id="ARBA00023274"/>
    </source>
</evidence>
<dbReference type="GO" id="GO:0003723">
    <property type="term" value="F:RNA binding"/>
    <property type="evidence" value="ECO:0007669"/>
    <property type="project" value="InterPro"/>
</dbReference>
<evidence type="ECO:0000256" key="5">
    <source>
        <dbReference type="ARBA" id="ARBA00035357"/>
    </source>
</evidence>
<dbReference type="OrthoDB" id="359154at2759"/>
<keyword evidence="2 6" id="KW-0689">Ribosomal protein</keyword>
<evidence type="ECO:0000256" key="2">
    <source>
        <dbReference type="ARBA" id="ARBA00022980"/>
    </source>
</evidence>
<dbReference type="InterPro" id="IPR057264">
    <property type="entry name" value="Ribosomal_uL24_C"/>
</dbReference>
<dbReference type="InterPro" id="IPR008991">
    <property type="entry name" value="Translation_prot_SH3-like_sf"/>
</dbReference>
<dbReference type="GO" id="GO:0005840">
    <property type="term" value="C:ribosome"/>
    <property type="evidence" value="ECO:0007669"/>
    <property type="project" value="UniProtKB-KW"/>
</dbReference>
<evidence type="ECO:0000259" key="7">
    <source>
        <dbReference type="SMART" id="SM00739"/>
    </source>
</evidence>
<name>A0A2H8TFQ8_9HEMI</name>
<dbReference type="PROSITE" id="PS01108">
    <property type="entry name" value="RIBOSOMAL_L24"/>
    <property type="match status" value="1"/>
</dbReference>
<evidence type="ECO:0000313" key="8">
    <source>
        <dbReference type="EMBL" id="MBW12552.1"/>
    </source>
</evidence>
<evidence type="ECO:0000256" key="6">
    <source>
        <dbReference type="RuleBase" id="RU003477"/>
    </source>
</evidence>
<dbReference type="GO" id="GO:0006412">
    <property type="term" value="P:translation"/>
    <property type="evidence" value="ECO:0007669"/>
    <property type="project" value="InterPro"/>
</dbReference>
<keyword evidence="3 6" id="KW-0687">Ribonucleoprotein</keyword>
<evidence type="ECO:0000256" key="4">
    <source>
        <dbReference type="ARBA" id="ARBA00035283"/>
    </source>
</evidence>
<proteinExistence type="inferred from homology"/>
<dbReference type="SMART" id="SM00739">
    <property type="entry name" value="KOW"/>
    <property type="match status" value="1"/>
</dbReference>
<dbReference type="SUPFAM" id="SSF50104">
    <property type="entry name" value="Translation proteins SH3-like domain"/>
    <property type="match status" value="1"/>
</dbReference>
<gene>
    <name evidence="8" type="primary">mRpL24</name>
</gene>
<dbReference type="InterPro" id="IPR005825">
    <property type="entry name" value="Ribosomal_uL24_CS"/>
</dbReference>
<dbReference type="PANTHER" id="PTHR12903">
    <property type="entry name" value="MITOCHONDRIAL RIBOSOMAL PROTEIN L24"/>
    <property type="match status" value="1"/>
</dbReference>
<dbReference type="InterPro" id="IPR041988">
    <property type="entry name" value="Ribosomal_uL24_KOW"/>
</dbReference>
<dbReference type="Pfam" id="PF00467">
    <property type="entry name" value="KOW"/>
    <property type="match status" value="1"/>
</dbReference>
<dbReference type="CDD" id="cd06089">
    <property type="entry name" value="KOW_RPL26"/>
    <property type="match status" value="1"/>
</dbReference>
<dbReference type="GO" id="GO:1990904">
    <property type="term" value="C:ribonucleoprotein complex"/>
    <property type="evidence" value="ECO:0007669"/>
    <property type="project" value="UniProtKB-KW"/>
</dbReference>
<dbReference type="Gene3D" id="2.30.30.30">
    <property type="match status" value="1"/>
</dbReference>
<dbReference type="InterPro" id="IPR014722">
    <property type="entry name" value="Rib_uL2_dom2"/>
</dbReference>
<sequence>MRLTEYLRDFKKVGELTKKYANLPDSYIKRSMEKIVWKTPQNNPRYLPRTVKKKKYHFSEHRPWSMPFQSQNNFGELKPKVFLEPIKDWSIFKGDRVEILVGPDKGKQGIVGQVIQERNWVIVDGLNCELEEVSHYKGHLSMVQMKEIPLLVTSEVALVDPSDLQGCTVEWRFTENGDKVRVSSRSGKIIPIPSLAKQTYDYKTPNTYKESEKDTSADDIKKITFAPLLKTFEMDIMDEMDIKEDRVPAPTYWY</sequence>
<dbReference type="NCBIfam" id="TIGR01079">
    <property type="entry name" value="rplX_bact"/>
    <property type="match status" value="1"/>
</dbReference>
<accession>A0A2H8TFQ8</accession>
<dbReference type="Pfam" id="PF17136">
    <property type="entry name" value="ribosomal_L24"/>
    <property type="match status" value="1"/>
</dbReference>
<evidence type="ECO:0000256" key="1">
    <source>
        <dbReference type="ARBA" id="ARBA00010618"/>
    </source>
</evidence>
<feature type="domain" description="KOW" evidence="7">
    <location>
        <begin position="90"/>
        <end position="117"/>
    </location>
</feature>
<dbReference type="GO" id="GO:0003735">
    <property type="term" value="F:structural constituent of ribosome"/>
    <property type="evidence" value="ECO:0007669"/>
    <property type="project" value="InterPro"/>
</dbReference>
<dbReference type="EMBL" id="GFXV01000747">
    <property type="protein sequence ID" value="MBW12552.1"/>
    <property type="molecule type" value="Transcribed_RNA"/>
</dbReference>
<dbReference type="InterPro" id="IPR005824">
    <property type="entry name" value="KOW"/>
</dbReference>
<comment type="similarity">
    <text evidence="1 6">Belongs to the universal ribosomal protein uL24 family.</text>
</comment>
<reference evidence="8" key="1">
    <citation type="submission" date="2017-10" db="EMBL/GenBank/DDBJ databases">
        <title>Transcriptome Assembly of Sugarcane Aphid Adults.</title>
        <authorList>
            <person name="Scully E.D."/>
            <person name="Palmer N.A."/>
            <person name="Geib S.M."/>
            <person name="Sarath G."/>
            <person name="Sattler S.E."/>
        </authorList>
    </citation>
    <scope>NUCLEOTIDE SEQUENCE</scope>
    <source>
        <tissue evidence="8">Whole body</tissue>
    </source>
</reference>
<dbReference type="InterPro" id="IPR003256">
    <property type="entry name" value="Ribosomal_uL24"/>
</dbReference>
<dbReference type="AlphaFoldDB" id="A0A2H8TFQ8"/>
<organism evidence="8">
    <name type="scientific">Melanaphis sacchari</name>
    <dbReference type="NCBI Taxonomy" id="742174"/>
    <lineage>
        <taxon>Eukaryota</taxon>
        <taxon>Metazoa</taxon>
        <taxon>Ecdysozoa</taxon>
        <taxon>Arthropoda</taxon>
        <taxon>Hexapoda</taxon>
        <taxon>Insecta</taxon>
        <taxon>Pterygota</taxon>
        <taxon>Neoptera</taxon>
        <taxon>Paraneoptera</taxon>
        <taxon>Hemiptera</taxon>
        <taxon>Sternorrhyncha</taxon>
        <taxon>Aphidomorpha</taxon>
        <taxon>Aphidoidea</taxon>
        <taxon>Aphididae</taxon>
        <taxon>Aphidini</taxon>
        <taxon>Melanaphis</taxon>
    </lineage>
</organism>